<keyword evidence="9" id="KW-1185">Reference proteome</keyword>
<keyword evidence="2" id="KW-0479">Metal-binding</keyword>
<feature type="region of interest" description="Disordered" evidence="6">
    <location>
        <begin position="408"/>
        <end position="431"/>
    </location>
</feature>
<dbReference type="AlphaFoldDB" id="A0AAD6ASY0"/>
<dbReference type="GO" id="GO:0008270">
    <property type="term" value="F:zinc ion binding"/>
    <property type="evidence" value="ECO:0007669"/>
    <property type="project" value="UniProtKB-KW"/>
</dbReference>
<reference evidence="8" key="1">
    <citation type="submission" date="2022-11" db="EMBL/GenBank/DDBJ databases">
        <title>Chromosome-level genome of Pogonophryne albipinna.</title>
        <authorList>
            <person name="Jo E."/>
        </authorList>
    </citation>
    <scope>NUCLEOTIDE SEQUENCE</scope>
    <source>
        <strain evidence="8">SGF0006</strain>
        <tissue evidence="8">Muscle</tissue>
    </source>
</reference>
<dbReference type="Pfam" id="PF05699">
    <property type="entry name" value="Dimer_Tnp_hAT"/>
    <property type="match status" value="1"/>
</dbReference>
<name>A0AAD6ASY0_9TELE</name>
<feature type="region of interest" description="Disordered" evidence="6">
    <location>
        <begin position="1"/>
        <end position="28"/>
    </location>
</feature>
<evidence type="ECO:0000313" key="8">
    <source>
        <dbReference type="EMBL" id="KAJ4930219.1"/>
    </source>
</evidence>
<dbReference type="EMBL" id="JAPTMU010000016">
    <property type="protein sequence ID" value="KAJ4930219.1"/>
    <property type="molecule type" value="Genomic_DNA"/>
</dbReference>
<sequence>MLEHLKRRHPLVSRGGNNDKTKQRTLPSYLGKEAQCTPQKAAELSKRILRVIVKDMRPLSLVEGEAFIDMIEYACPGFKCPSRWWFTKQLEKAYQCVLDDLKGNLKKRSSKITLTTDAWTSIATEAYLGPLEDRHTGDNNALWIEEVAEKFDFSLHDDVQAIVANVVKALRILEEKHGVASLRCAGHTTQLIVNHALKEPRNNKALGAARSLVTYFHSSEVATLKLKLKQEQMGTPQHKLSQDVPIRWNSSFYMIKRLLEQRWPVTATLSDPEVTKAAKHYLDMRADQWSILGDLHQALEPFEQATVFLSGEAYVTVSVLPPLVKGLQKSTQKAFESAPIATFQTAAAAEIASRWRVEITYDEDGKNVCIFAAALDPRFRKLKFLSTDDILKVKIKLQTLALDARRVRVREEPDSPSGQLDHSRGQKPKSVLDTLLGSDEEEEMEDDDRAHDQREDAVRNKVLLYFGGKAIPKDKNPLQWWKENETKFPSLAVVARSYLAAPATSTPSERLFSAAGNIVSKKRASLTKEH</sequence>
<dbReference type="SUPFAM" id="SSF140996">
    <property type="entry name" value="Hermes dimerisation domain"/>
    <property type="match status" value="1"/>
</dbReference>
<comment type="subcellular location">
    <subcellularLocation>
        <location evidence="1">Nucleus</location>
    </subcellularLocation>
</comment>
<dbReference type="GO" id="GO:0046983">
    <property type="term" value="F:protein dimerization activity"/>
    <property type="evidence" value="ECO:0007669"/>
    <property type="project" value="InterPro"/>
</dbReference>
<feature type="domain" description="HAT C-terminal dimerisation" evidence="7">
    <location>
        <begin position="473"/>
        <end position="529"/>
    </location>
</feature>
<gene>
    <name evidence="8" type="ORF">JOQ06_019225</name>
</gene>
<dbReference type="Proteomes" id="UP001219934">
    <property type="component" value="Unassembled WGS sequence"/>
</dbReference>
<keyword evidence="5" id="KW-0539">Nucleus</keyword>
<comment type="caution">
    <text evidence="8">The sequence shown here is derived from an EMBL/GenBank/DDBJ whole genome shotgun (WGS) entry which is preliminary data.</text>
</comment>
<dbReference type="InterPro" id="IPR052035">
    <property type="entry name" value="ZnF_BED_domain_contain"/>
</dbReference>
<organism evidence="8 9">
    <name type="scientific">Pogonophryne albipinna</name>
    <dbReference type="NCBI Taxonomy" id="1090488"/>
    <lineage>
        <taxon>Eukaryota</taxon>
        <taxon>Metazoa</taxon>
        <taxon>Chordata</taxon>
        <taxon>Craniata</taxon>
        <taxon>Vertebrata</taxon>
        <taxon>Euteleostomi</taxon>
        <taxon>Actinopterygii</taxon>
        <taxon>Neopterygii</taxon>
        <taxon>Teleostei</taxon>
        <taxon>Neoteleostei</taxon>
        <taxon>Acanthomorphata</taxon>
        <taxon>Eupercaria</taxon>
        <taxon>Perciformes</taxon>
        <taxon>Notothenioidei</taxon>
        <taxon>Pogonophryne</taxon>
    </lineage>
</organism>
<feature type="non-terminal residue" evidence="8">
    <location>
        <position position="1"/>
    </location>
</feature>
<protein>
    <recommendedName>
        <fullName evidence="7">HAT C-terminal dimerisation domain-containing protein</fullName>
    </recommendedName>
</protein>
<keyword evidence="3" id="KW-0863">Zinc-finger</keyword>
<evidence type="ECO:0000256" key="4">
    <source>
        <dbReference type="ARBA" id="ARBA00022833"/>
    </source>
</evidence>
<dbReference type="GO" id="GO:0005634">
    <property type="term" value="C:nucleus"/>
    <property type="evidence" value="ECO:0007669"/>
    <property type="project" value="UniProtKB-SubCell"/>
</dbReference>
<evidence type="ECO:0000256" key="6">
    <source>
        <dbReference type="SAM" id="MobiDB-lite"/>
    </source>
</evidence>
<keyword evidence="4" id="KW-0862">Zinc</keyword>
<evidence type="ECO:0000256" key="3">
    <source>
        <dbReference type="ARBA" id="ARBA00022771"/>
    </source>
</evidence>
<evidence type="ECO:0000256" key="1">
    <source>
        <dbReference type="ARBA" id="ARBA00004123"/>
    </source>
</evidence>
<dbReference type="SUPFAM" id="SSF53098">
    <property type="entry name" value="Ribonuclease H-like"/>
    <property type="match status" value="1"/>
</dbReference>
<feature type="compositionally biased region" description="Basic residues" evidence="6">
    <location>
        <begin position="1"/>
        <end position="11"/>
    </location>
</feature>
<proteinExistence type="predicted"/>
<evidence type="ECO:0000313" key="9">
    <source>
        <dbReference type="Proteomes" id="UP001219934"/>
    </source>
</evidence>
<evidence type="ECO:0000259" key="7">
    <source>
        <dbReference type="Pfam" id="PF05699"/>
    </source>
</evidence>
<dbReference type="InterPro" id="IPR012337">
    <property type="entry name" value="RNaseH-like_sf"/>
</dbReference>
<evidence type="ECO:0000256" key="5">
    <source>
        <dbReference type="ARBA" id="ARBA00023242"/>
    </source>
</evidence>
<dbReference type="PANTHER" id="PTHR46481:SF10">
    <property type="entry name" value="ZINC FINGER BED DOMAIN-CONTAINING PROTEIN 39"/>
    <property type="match status" value="1"/>
</dbReference>
<accession>A0AAD6ASY0</accession>
<dbReference type="PANTHER" id="PTHR46481">
    <property type="entry name" value="ZINC FINGER BED DOMAIN-CONTAINING PROTEIN 4"/>
    <property type="match status" value="1"/>
</dbReference>
<evidence type="ECO:0000256" key="2">
    <source>
        <dbReference type="ARBA" id="ARBA00022723"/>
    </source>
</evidence>
<dbReference type="InterPro" id="IPR008906">
    <property type="entry name" value="HATC_C_dom"/>
</dbReference>